<dbReference type="SMART" id="SM00368">
    <property type="entry name" value="LRR_RI"/>
    <property type="match status" value="5"/>
</dbReference>
<dbReference type="Gene3D" id="3.80.10.10">
    <property type="entry name" value="Ribonuclease Inhibitor"/>
    <property type="match status" value="1"/>
</dbReference>
<accession>A0A6A6HRC3</accession>
<dbReference type="InterPro" id="IPR052394">
    <property type="entry name" value="LRR-containing"/>
</dbReference>
<sequence length="611" mass="67300">MYNILPKANQYDEILGAPRRRSADTGDATLAHETAAIIFSDSPADSLTPIIKYEETVLDLRRIVKENRRARIAQATESNARFQWTTRIGKQGPWDEHGDQLSLRGTPSLPMPVQISDEEDLKPFFQHLRSNLDTMPSSLDGATEGEEPHYGTRFTEFKKGIIYEDRRLDLCKLVVGPPHIGDLMDSLHSNDFIRHFLLGNNIIGPSGTKEVASFIRDHPNKIETWYLAGNCINESSFKSLVNSLVTSETITNVWLKRNPLGPWSAHDIFRLITQTPNLRTLDLDQTELGDAGVATIFKELSAFAEANPIKPLPLRHLYLNANGIGASAAAEISRFLGVASCALESLYLSNNPLGDAGINALSSQLSTNSSLRRLSLQSIGLKDSGAISLFTSLTPHPNLRTLDVSQNSATEDLNSRYNYLTASVVPTLVSLISHSPHLEYLDLGSTAIPPTPDAVVNRSWALACMTPVSEGSDESLAESAGGLARLFLAVSYSKTLLHFSARSILPTSKGFGDSTNGMCMRRLEERAGKRLAQNVARRFAGMSYVLFVEEERRWLLSPEDVRKVDSVYRDRDAGAARTGEMALEKVWGGTVEAWLMTSASRPLESRKDGMV</sequence>
<evidence type="ECO:0000313" key="1">
    <source>
        <dbReference type="EMBL" id="KAF2240083.1"/>
    </source>
</evidence>
<dbReference type="InterPro" id="IPR032675">
    <property type="entry name" value="LRR_dom_sf"/>
</dbReference>
<proteinExistence type="predicted"/>
<reference evidence="1" key="1">
    <citation type="journal article" date="2020" name="Stud. Mycol.">
        <title>101 Dothideomycetes genomes: a test case for predicting lifestyles and emergence of pathogens.</title>
        <authorList>
            <person name="Haridas S."/>
            <person name="Albert R."/>
            <person name="Binder M."/>
            <person name="Bloem J."/>
            <person name="Labutti K."/>
            <person name="Salamov A."/>
            <person name="Andreopoulos B."/>
            <person name="Baker S."/>
            <person name="Barry K."/>
            <person name="Bills G."/>
            <person name="Bluhm B."/>
            <person name="Cannon C."/>
            <person name="Castanera R."/>
            <person name="Culley D."/>
            <person name="Daum C."/>
            <person name="Ezra D."/>
            <person name="Gonzalez J."/>
            <person name="Henrissat B."/>
            <person name="Kuo A."/>
            <person name="Liang C."/>
            <person name="Lipzen A."/>
            <person name="Lutzoni F."/>
            <person name="Magnuson J."/>
            <person name="Mondo S."/>
            <person name="Nolan M."/>
            <person name="Ohm R."/>
            <person name="Pangilinan J."/>
            <person name="Park H.-J."/>
            <person name="Ramirez L."/>
            <person name="Alfaro M."/>
            <person name="Sun H."/>
            <person name="Tritt A."/>
            <person name="Yoshinaga Y."/>
            <person name="Zwiers L.-H."/>
            <person name="Turgeon B."/>
            <person name="Goodwin S."/>
            <person name="Spatafora J."/>
            <person name="Crous P."/>
            <person name="Grigoriev I."/>
        </authorList>
    </citation>
    <scope>NUCLEOTIDE SEQUENCE</scope>
    <source>
        <strain evidence="1">Tuck. ex Michener</strain>
    </source>
</reference>
<dbReference type="Proteomes" id="UP000800092">
    <property type="component" value="Unassembled WGS sequence"/>
</dbReference>
<organism evidence="1 2">
    <name type="scientific">Viridothelium virens</name>
    <name type="common">Speckled blister lichen</name>
    <name type="synonym">Trypethelium virens</name>
    <dbReference type="NCBI Taxonomy" id="1048519"/>
    <lineage>
        <taxon>Eukaryota</taxon>
        <taxon>Fungi</taxon>
        <taxon>Dikarya</taxon>
        <taxon>Ascomycota</taxon>
        <taxon>Pezizomycotina</taxon>
        <taxon>Dothideomycetes</taxon>
        <taxon>Dothideomycetes incertae sedis</taxon>
        <taxon>Trypetheliales</taxon>
        <taxon>Trypetheliaceae</taxon>
        <taxon>Viridothelium</taxon>
    </lineage>
</organism>
<dbReference type="InterPro" id="IPR001611">
    <property type="entry name" value="Leu-rich_rpt"/>
</dbReference>
<dbReference type="AlphaFoldDB" id="A0A6A6HRC3"/>
<dbReference type="Pfam" id="PF13516">
    <property type="entry name" value="LRR_6"/>
    <property type="match status" value="2"/>
</dbReference>
<evidence type="ECO:0000313" key="2">
    <source>
        <dbReference type="Proteomes" id="UP000800092"/>
    </source>
</evidence>
<dbReference type="PANTHER" id="PTHR24114:SF2">
    <property type="entry name" value="F-BOX DOMAIN-CONTAINING PROTEIN-RELATED"/>
    <property type="match status" value="1"/>
</dbReference>
<dbReference type="EMBL" id="ML991771">
    <property type="protein sequence ID" value="KAF2240083.1"/>
    <property type="molecule type" value="Genomic_DNA"/>
</dbReference>
<name>A0A6A6HRC3_VIRVR</name>
<dbReference type="SUPFAM" id="SSF52047">
    <property type="entry name" value="RNI-like"/>
    <property type="match status" value="1"/>
</dbReference>
<protein>
    <submittedName>
        <fullName evidence="1">RNI-like protein</fullName>
    </submittedName>
</protein>
<gene>
    <name evidence="1" type="ORF">EV356DRAFT_539024</name>
</gene>
<dbReference type="OrthoDB" id="333024at2759"/>
<keyword evidence="2" id="KW-1185">Reference proteome</keyword>
<dbReference type="PANTHER" id="PTHR24114">
    <property type="entry name" value="LEUCINE RICH REPEAT FAMILY PROTEIN"/>
    <property type="match status" value="1"/>
</dbReference>